<dbReference type="EMBL" id="FNAT01000008">
    <property type="protein sequence ID" value="SDF17532.1"/>
    <property type="molecule type" value="Genomic_DNA"/>
</dbReference>
<sequence length="246" mass="26563">MLSEDTHPRTAPRRRLTPEDRRAAILDAAQVLFFAKGWDAVTVADVLAEARISKGGFYHHFSAKEDLLDGVVSRLAEQAVAAAEASRRQCEGDALTRFNAFLAATNRWKAERATELRFIADMIRRPGNELLLQRIDAAVRRAVVPALEAMIRDGAAEGRFDPPDPKLVAEAIVSLTISRREVLRDAIAAADAGAPEAAAARLGAHIAAETALVDRLLGLPPGSVHYCDPAEFGQMMADMACGHAAY</sequence>
<dbReference type="PROSITE" id="PS50977">
    <property type="entry name" value="HTH_TETR_2"/>
    <property type="match status" value="1"/>
</dbReference>
<dbReference type="PANTHER" id="PTHR30055:SF234">
    <property type="entry name" value="HTH-TYPE TRANSCRIPTIONAL REGULATOR BETI"/>
    <property type="match status" value="1"/>
</dbReference>
<keyword evidence="7" id="KW-1185">Reference proteome</keyword>
<dbReference type="Pfam" id="PF00440">
    <property type="entry name" value="TetR_N"/>
    <property type="match status" value="1"/>
</dbReference>
<feature type="domain" description="HTH tetR-type" evidence="5">
    <location>
        <begin position="19"/>
        <end position="79"/>
    </location>
</feature>
<evidence type="ECO:0000313" key="7">
    <source>
        <dbReference type="Proteomes" id="UP000198922"/>
    </source>
</evidence>
<dbReference type="InterPro" id="IPR036271">
    <property type="entry name" value="Tet_transcr_reg_TetR-rel_C_sf"/>
</dbReference>
<dbReference type="InterPro" id="IPR001647">
    <property type="entry name" value="HTH_TetR"/>
</dbReference>
<dbReference type="SUPFAM" id="SSF48498">
    <property type="entry name" value="Tetracyclin repressor-like, C-terminal domain"/>
    <property type="match status" value="1"/>
</dbReference>
<organism evidence="6 7">
    <name type="scientific">Limimaricola pyoseonensis</name>
    <dbReference type="NCBI Taxonomy" id="521013"/>
    <lineage>
        <taxon>Bacteria</taxon>
        <taxon>Pseudomonadati</taxon>
        <taxon>Pseudomonadota</taxon>
        <taxon>Alphaproteobacteria</taxon>
        <taxon>Rhodobacterales</taxon>
        <taxon>Paracoccaceae</taxon>
        <taxon>Limimaricola</taxon>
    </lineage>
</organism>
<dbReference type="InterPro" id="IPR050109">
    <property type="entry name" value="HTH-type_TetR-like_transc_reg"/>
</dbReference>
<dbReference type="GO" id="GO:0000976">
    <property type="term" value="F:transcription cis-regulatory region binding"/>
    <property type="evidence" value="ECO:0007669"/>
    <property type="project" value="TreeGrafter"/>
</dbReference>
<dbReference type="AlphaFoldDB" id="A0A1G7IXR9"/>
<name>A0A1G7IXR9_9RHOB</name>
<dbReference type="Proteomes" id="UP000198922">
    <property type="component" value="Unassembled WGS sequence"/>
</dbReference>
<dbReference type="InterPro" id="IPR009057">
    <property type="entry name" value="Homeodomain-like_sf"/>
</dbReference>
<accession>A0A1G7IXR9</accession>
<keyword evidence="2 4" id="KW-0238">DNA-binding</keyword>
<keyword evidence="1" id="KW-0805">Transcription regulation</keyword>
<protein>
    <submittedName>
        <fullName evidence="6">DNA-binding transcriptional regulator, AcrR family</fullName>
    </submittedName>
</protein>
<evidence type="ECO:0000256" key="3">
    <source>
        <dbReference type="ARBA" id="ARBA00023163"/>
    </source>
</evidence>
<dbReference type="SUPFAM" id="SSF46689">
    <property type="entry name" value="Homeodomain-like"/>
    <property type="match status" value="1"/>
</dbReference>
<keyword evidence="3" id="KW-0804">Transcription</keyword>
<dbReference type="PRINTS" id="PR00455">
    <property type="entry name" value="HTHTETR"/>
</dbReference>
<evidence type="ECO:0000259" key="5">
    <source>
        <dbReference type="PROSITE" id="PS50977"/>
    </source>
</evidence>
<evidence type="ECO:0000256" key="2">
    <source>
        <dbReference type="ARBA" id="ARBA00023125"/>
    </source>
</evidence>
<evidence type="ECO:0000313" key="6">
    <source>
        <dbReference type="EMBL" id="SDF17532.1"/>
    </source>
</evidence>
<reference evidence="7" key="1">
    <citation type="submission" date="2016-10" db="EMBL/GenBank/DDBJ databases">
        <authorList>
            <person name="Varghese N."/>
            <person name="Submissions S."/>
        </authorList>
    </citation>
    <scope>NUCLEOTIDE SEQUENCE [LARGE SCALE GENOMIC DNA]</scope>
    <source>
        <strain evidence="7">DSM 21424</strain>
    </source>
</reference>
<dbReference type="PANTHER" id="PTHR30055">
    <property type="entry name" value="HTH-TYPE TRANSCRIPTIONAL REGULATOR RUTR"/>
    <property type="match status" value="1"/>
</dbReference>
<dbReference type="GO" id="GO:0003700">
    <property type="term" value="F:DNA-binding transcription factor activity"/>
    <property type="evidence" value="ECO:0007669"/>
    <property type="project" value="TreeGrafter"/>
</dbReference>
<dbReference type="STRING" id="521013.SAMN04488567_3568"/>
<dbReference type="Gene3D" id="1.10.357.10">
    <property type="entry name" value="Tetracycline Repressor, domain 2"/>
    <property type="match status" value="1"/>
</dbReference>
<evidence type="ECO:0000256" key="1">
    <source>
        <dbReference type="ARBA" id="ARBA00023015"/>
    </source>
</evidence>
<evidence type="ECO:0000256" key="4">
    <source>
        <dbReference type="PROSITE-ProRule" id="PRU00335"/>
    </source>
</evidence>
<gene>
    <name evidence="6" type="ORF">SAMN04488567_3568</name>
</gene>
<feature type="DNA-binding region" description="H-T-H motif" evidence="4">
    <location>
        <begin position="42"/>
        <end position="61"/>
    </location>
</feature>
<dbReference type="RefSeq" id="WP_165612635.1">
    <property type="nucleotide sequence ID" value="NZ_FNAT01000008.1"/>
</dbReference>
<proteinExistence type="predicted"/>